<dbReference type="GO" id="GO:0016887">
    <property type="term" value="F:ATP hydrolysis activity"/>
    <property type="evidence" value="ECO:0007669"/>
    <property type="project" value="InterPro"/>
</dbReference>
<evidence type="ECO:0000313" key="14">
    <source>
        <dbReference type="EMBL" id="SER75742.1"/>
    </source>
</evidence>
<feature type="transmembrane region" description="Helical" evidence="11">
    <location>
        <begin position="69"/>
        <end position="94"/>
    </location>
</feature>
<evidence type="ECO:0000256" key="3">
    <source>
        <dbReference type="ARBA" id="ARBA00022475"/>
    </source>
</evidence>
<dbReference type="EMBL" id="FOGZ01000009">
    <property type="protein sequence ID" value="SER75742.1"/>
    <property type="molecule type" value="Genomic_DNA"/>
</dbReference>
<evidence type="ECO:0000256" key="4">
    <source>
        <dbReference type="ARBA" id="ARBA00022519"/>
    </source>
</evidence>
<dbReference type="InterPro" id="IPR036640">
    <property type="entry name" value="ABC1_TM_sf"/>
</dbReference>
<dbReference type="InterPro" id="IPR017871">
    <property type="entry name" value="ABC_transporter-like_CS"/>
</dbReference>
<keyword evidence="5 11" id="KW-0812">Transmembrane</keyword>
<keyword evidence="3" id="KW-1003">Cell membrane</keyword>
<name>A0A1H9RSH7_9ACTN</name>
<dbReference type="SMART" id="SM00382">
    <property type="entry name" value="AAA"/>
    <property type="match status" value="1"/>
</dbReference>
<keyword evidence="2" id="KW-0813">Transport</keyword>
<dbReference type="SUPFAM" id="SSF52540">
    <property type="entry name" value="P-loop containing nucleoside triphosphate hydrolases"/>
    <property type="match status" value="1"/>
</dbReference>
<dbReference type="FunFam" id="3.40.50.300:FF:000221">
    <property type="entry name" value="Multidrug ABC transporter ATP-binding protein"/>
    <property type="match status" value="1"/>
</dbReference>
<proteinExistence type="inferred from homology"/>
<dbReference type="CDD" id="cd07346">
    <property type="entry name" value="ABC_6TM_exporters"/>
    <property type="match status" value="1"/>
</dbReference>
<dbReference type="GO" id="GO:0005886">
    <property type="term" value="C:plasma membrane"/>
    <property type="evidence" value="ECO:0007669"/>
    <property type="project" value="UniProtKB-SubCell"/>
</dbReference>
<feature type="transmembrane region" description="Helical" evidence="11">
    <location>
        <begin position="145"/>
        <end position="165"/>
    </location>
</feature>
<dbReference type="Pfam" id="PF00664">
    <property type="entry name" value="ABC_membrane"/>
    <property type="match status" value="1"/>
</dbReference>
<comment type="similarity">
    <text evidence="10">Belongs to the ABC transporter superfamily. Siderophore-Fe(3+) uptake transporter (SIUT) (TC 3.A.1.21) family.</text>
</comment>
<dbReference type="Gene3D" id="3.40.50.300">
    <property type="entry name" value="P-loop containing nucleotide triphosphate hydrolases"/>
    <property type="match status" value="1"/>
</dbReference>
<evidence type="ECO:0000313" key="15">
    <source>
        <dbReference type="Proteomes" id="UP000198815"/>
    </source>
</evidence>
<dbReference type="Pfam" id="PF00005">
    <property type="entry name" value="ABC_tran"/>
    <property type="match status" value="1"/>
</dbReference>
<keyword evidence="4" id="KW-0997">Cell inner membrane</keyword>
<evidence type="ECO:0000256" key="1">
    <source>
        <dbReference type="ARBA" id="ARBA00004429"/>
    </source>
</evidence>
<keyword evidence="9 11" id="KW-0472">Membrane</keyword>
<reference evidence="14 15" key="1">
    <citation type="submission" date="2016-10" db="EMBL/GenBank/DDBJ databases">
        <authorList>
            <person name="de Groot N.N."/>
        </authorList>
    </citation>
    <scope>NUCLEOTIDE SEQUENCE [LARGE SCALE GENOMIC DNA]</scope>
    <source>
        <strain evidence="14 15">DSM 16859</strain>
    </source>
</reference>
<dbReference type="Gene3D" id="1.20.1560.10">
    <property type="entry name" value="ABC transporter type 1, transmembrane domain"/>
    <property type="match status" value="1"/>
</dbReference>
<keyword evidence="15" id="KW-1185">Reference proteome</keyword>
<evidence type="ECO:0000256" key="5">
    <source>
        <dbReference type="ARBA" id="ARBA00022692"/>
    </source>
</evidence>
<organism evidence="14 15">
    <name type="scientific">Propionibacterium cyclohexanicum</name>
    <dbReference type="NCBI Taxonomy" id="64702"/>
    <lineage>
        <taxon>Bacteria</taxon>
        <taxon>Bacillati</taxon>
        <taxon>Actinomycetota</taxon>
        <taxon>Actinomycetes</taxon>
        <taxon>Propionibacteriales</taxon>
        <taxon>Propionibacteriaceae</taxon>
        <taxon>Propionibacterium</taxon>
    </lineage>
</organism>
<dbReference type="SUPFAM" id="SSF90123">
    <property type="entry name" value="ABC transporter transmembrane region"/>
    <property type="match status" value="1"/>
</dbReference>
<keyword evidence="7 14" id="KW-0067">ATP-binding</keyword>
<dbReference type="AlphaFoldDB" id="A0A1H9RSH7"/>
<dbReference type="PANTHER" id="PTHR24221:SF654">
    <property type="entry name" value="ATP-BINDING CASSETTE SUB-FAMILY B MEMBER 6"/>
    <property type="match status" value="1"/>
</dbReference>
<dbReference type="GO" id="GO:0005524">
    <property type="term" value="F:ATP binding"/>
    <property type="evidence" value="ECO:0007669"/>
    <property type="project" value="UniProtKB-KW"/>
</dbReference>
<dbReference type="PROSITE" id="PS00211">
    <property type="entry name" value="ABC_TRANSPORTER_1"/>
    <property type="match status" value="1"/>
</dbReference>
<dbReference type="InterPro" id="IPR039421">
    <property type="entry name" value="Type_1_exporter"/>
</dbReference>
<evidence type="ECO:0000256" key="10">
    <source>
        <dbReference type="ARBA" id="ARBA00023455"/>
    </source>
</evidence>
<gene>
    <name evidence="14" type="ORF">SAMN05443377_10912</name>
</gene>
<evidence type="ECO:0000256" key="2">
    <source>
        <dbReference type="ARBA" id="ARBA00022448"/>
    </source>
</evidence>
<protein>
    <submittedName>
        <fullName evidence="14">ATP-binding cassette, subfamily B</fullName>
    </submittedName>
</protein>
<keyword evidence="6" id="KW-0547">Nucleotide-binding</keyword>
<comment type="subcellular location">
    <subcellularLocation>
        <location evidence="1">Cell inner membrane</location>
        <topology evidence="1">Multi-pass membrane protein</topology>
    </subcellularLocation>
</comment>
<dbReference type="InterPro" id="IPR003439">
    <property type="entry name" value="ABC_transporter-like_ATP-bd"/>
</dbReference>
<evidence type="ECO:0000256" key="9">
    <source>
        <dbReference type="ARBA" id="ARBA00023136"/>
    </source>
</evidence>
<keyword evidence="8 11" id="KW-1133">Transmembrane helix</keyword>
<feature type="domain" description="ABC transmembrane type-1" evidence="13">
    <location>
        <begin position="30"/>
        <end position="299"/>
    </location>
</feature>
<dbReference type="PROSITE" id="PS50929">
    <property type="entry name" value="ABC_TM1F"/>
    <property type="match status" value="1"/>
</dbReference>
<evidence type="ECO:0000259" key="12">
    <source>
        <dbReference type="PROSITE" id="PS50893"/>
    </source>
</evidence>
<evidence type="ECO:0000256" key="8">
    <source>
        <dbReference type="ARBA" id="ARBA00022989"/>
    </source>
</evidence>
<dbReference type="InterPro" id="IPR027417">
    <property type="entry name" value="P-loop_NTPase"/>
</dbReference>
<dbReference type="RefSeq" id="WP_177170088.1">
    <property type="nucleotide sequence ID" value="NZ_FOGZ01000009.1"/>
</dbReference>
<dbReference type="PANTHER" id="PTHR24221">
    <property type="entry name" value="ATP-BINDING CASSETTE SUB-FAMILY B"/>
    <property type="match status" value="1"/>
</dbReference>
<sequence length="590" mass="62389">MTRQRTASGSGDRSSPLARILRPVRGRLTAGVVLQLLASLFSLAPYLALLGLVSAMRTSPVDRSVAWRWVIGYLIAVSVQSAFTSIALLITHFADVRLQAMLRRDLADTLGRLPLGWFDSTGSGRVRKVVNDDVESLHQLVAHSVVEITAAITTPLVGVVLCFVLDWRMGIAAVVPVVAYGLTYKLMARGDMRAIMARIAEGLANVSQAIVDYVGGVAVLKVFGKASQGSRRFRAASEAFVDEFGRLVGPQMRAQAFALVWLSAPVVALVAMAVGVWGTLGGAIDPARAIVVGIVALSLPSTLYTVAASNQTRSEASEAAGRVVALLDEPPLSRPVEPRHPQGSAVTFGDVHFSYPSADGQTHEVLSGIDLSVPAGGSLALVGPSGAGKSTLALLAARFRDVGAGSIRIGGVDVRDIDETTLRSTVGVVLQTVQLPALTIAENIALASRDATRGQIVAAARAAHIHDRILQLPRGYESVIGQDARLSGGEAQRIAIARVLLQDTPVLILDEATSAADPETEGEIQEALARLVEGRTLIVIAHRLITIAHLDQIAMLDRGRVAELGTHRELLDAGGHYARMWNVQTEAVAA</sequence>
<accession>A0A1H9RSH7</accession>
<evidence type="ECO:0000256" key="11">
    <source>
        <dbReference type="SAM" id="Phobius"/>
    </source>
</evidence>
<feature type="transmembrane region" description="Helical" evidence="11">
    <location>
        <begin position="171"/>
        <end position="188"/>
    </location>
</feature>
<evidence type="ECO:0000256" key="7">
    <source>
        <dbReference type="ARBA" id="ARBA00022840"/>
    </source>
</evidence>
<dbReference type="STRING" id="64702.SAMN05443377_10912"/>
<dbReference type="Proteomes" id="UP000198815">
    <property type="component" value="Unassembled WGS sequence"/>
</dbReference>
<feature type="domain" description="ABC transporter" evidence="12">
    <location>
        <begin position="346"/>
        <end position="583"/>
    </location>
</feature>
<dbReference type="GO" id="GO:0034040">
    <property type="term" value="F:ATPase-coupled lipid transmembrane transporter activity"/>
    <property type="evidence" value="ECO:0007669"/>
    <property type="project" value="TreeGrafter"/>
</dbReference>
<dbReference type="InterPro" id="IPR011527">
    <property type="entry name" value="ABC1_TM_dom"/>
</dbReference>
<evidence type="ECO:0000256" key="6">
    <source>
        <dbReference type="ARBA" id="ARBA00022741"/>
    </source>
</evidence>
<dbReference type="PROSITE" id="PS50893">
    <property type="entry name" value="ABC_TRANSPORTER_2"/>
    <property type="match status" value="1"/>
</dbReference>
<feature type="transmembrane region" description="Helical" evidence="11">
    <location>
        <begin position="28"/>
        <end position="49"/>
    </location>
</feature>
<dbReference type="GO" id="GO:0140359">
    <property type="term" value="F:ABC-type transporter activity"/>
    <property type="evidence" value="ECO:0007669"/>
    <property type="project" value="InterPro"/>
</dbReference>
<feature type="transmembrane region" description="Helical" evidence="11">
    <location>
        <begin position="289"/>
        <end position="307"/>
    </location>
</feature>
<evidence type="ECO:0000259" key="13">
    <source>
        <dbReference type="PROSITE" id="PS50929"/>
    </source>
</evidence>
<dbReference type="InterPro" id="IPR003593">
    <property type="entry name" value="AAA+_ATPase"/>
</dbReference>
<feature type="transmembrane region" description="Helical" evidence="11">
    <location>
        <begin position="256"/>
        <end position="277"/>
    </location>
</feature>